<evidence type="ECO:0000313" key="12">
    <source>
        <dbReference type="EMBL" id="MFC0317454.1"/>
    </source>
</evidence>
<protein>
    <recommendedName>
        <fullName evidence="7 11">Aldose 1-epimerase</fullName>
        <ecNumber evidence="6 11">5.1.3.3</ecNumber>
    </recommendedName>
</protein>
<dbReference type="SUPFAM" id="SSF74650">
    <property type="entry name" value="Galactose mutarotase-like"/>
    <property type="match status" value="1"/>
</dbReference>
<comment type="pathway">
    <text evidence="3 11">Carbohydrate metabolism; hexose metabolism.</text>
</comment>
<comment type="caution">
    <text evidence="12">The sequence shown here is derived from an EMBL/GenBank/DDBJ whole genome shotgun (WGS) entry which is preliminary data.</text>
</comment>
<comment type="subunit">
    <text evidence="5">Monomer.</text>
</comment>
<evidence type="ECO:0000256" key="3">
    <source>
        <dbReference type="ARBA" id="ARBA00005028"/>
    </source>
</evidence>
<dbReference type="InterPro" id="IPR018052">
    <property type="entry name" value="Ald1_epimerase_CS"/>
</dbReference>
<keyword evidence="13" id="KW-1185">Reference proteome</keyword>
<dbReference type="EMBL" id="JBHLWO010000001">
    <property type="protein sequence ID" value="MFC0317454.1"/>
    <property type="molecule type" value="Genomic_DNA"/>
</dbReference>
<dbReference type="CDD" id="cd09019">
    <property type="entry name" value="galactose_mutarotase_like"/>
    <property type="match status" value="1"/>
</dbReference>
<evidence type="ECO:0000313" key="13">
    <source>
        <dbReference type="Proteomes" id="UP001589774"/>
    </source>
</evidence>
<dbReference type="InterPro" id="IPR047215">
    <property type="entry name" value="Galactose_mutarotase-like"/>
</dbReference>
<dbReference type="GO" id="GO:0016853">
    <property type="term" value="F:isomerase activity"/>
    <property type="evidence" value="ECO:0007669"/>
    <property type="project" value="UniProtKB-KW"/>
</dbReference>
<keyword evidence="8" id="KW-0106">Calcium</keyword>
<evidence type="ECO:0000256" key="1">
    <source>
        <dbReference type="ARBA" id="ARBA00001614"/>
    </source>
</evidence>
<organism evidence="12 13">
    <name type="scientific">Olivibacter oleidegradans</name>
    <dbReference type="NCBI Taxonomy" id="760123"/>
    <lineage>
        <taxon>Bacteria</taxon>
        <taxon>Pseudomonadati</taxon>
        <taxon>Bacteroidota</taxon>
        <taxon>Sphingobacteriia</taxon>
        <taxon>Sphingobacteriales</taxon>
        <taxon>Sphingobacteriaceae</taxon>
        <taxon>Olivibacter</taxon>
    </lineage>
</organism>
<comment type="catalytic activity">
    <reaction evidence="1 11">
        <text>alpha-D-glucose = beta-D-glucose</text>
        <dbReference type="Rhea" id="RHEA:10264"/>
        <dbReference type="ChEBI" id="CHEBI:15903"/>
        <dbReference type="ChEBI" id="CHEBI:17925"/>
        <dbReference type="EC" id="5.1.3.3"/>
    </reaction>
</comment>
<dbReference type="InterPro" id="IPR008183">
    <property type="entry name" value="Aldose_1/G6P_1-epimerase"/>
</dbReference>
<dbReference type="Gene3D" id="2.70.98.10">
    <property type="match status" value="1"/>
</dbReference>
<dbReference type="Proteomes" id="UP001589774">
    <property type="component" value="Unassembled WGS sequence"/>
</dbReference>
<evidence type="ECO:0000256" key="5">
    <source>
        <dbReference type="ARBA" id="ARBA00011245"/>
    </source>
</evidence>
<evidence type="ECO:0000256" key="9">
    <source>
        <dbReference type="ARBA" id="ARBA00023235"/>
    </source>
</evidence>
<sequence length="357" mass="39538">MARYKLPLLKDFKTKGDDKSSALIILKNNRGMQVALTNYGARIVSMIVPDKTGSSVDVVLGFNNILDYLHADELYHGATIGRYANRISNGTFELGGIPYKIEPNNGPNALHGGKNGFHTKIWDRRINNPNQVTFYYTSPDGEEGFPGTLTVSVDYLLTDENELQINYRANSDKDTIINLTNHAYFNLDGEGSGSIVDHVVEIAAETFLPINEVQIPLGELRPVSDSAFDFRKPKRISLGISSEDEQIQKGGGGYDHTFVLNEANKDGKKVAASAFSEKSGIMLEVLTTEPGIQFYTGNALTGKDKGKSGNHYAKQHAFCFETQHFPDAPNQAQFPSPLLKAKQPFRSQTIYRFHVQK</sequence>
<name>A0ABV6HEY8_9SPHI</name>
<dbReference type="PANTHER" id="PTHR10091">
    <property type="entry name" value="ALDOSE-1-EPIMERASE"/>
    <property type="match status" value="1"/>
</dbReference>
<reference evidence="12 13" key="1">
    <citation type="submission" date="2024-09" db="EMBL/GenBank/DDBJ databases">
        <authorList>
            <person name="Sun Q."/>
            <person name="Mori K."/>
        </authorList>
    </citation>
    <scope>NUCLEOTIDE SEQUENCE [LARGE SCALE GENOMIC DNA]</scope>
    <source>
        <strain evidence="12 13">CCM 7765</strain>
    </source>
</reference>
<evidence type="ECO:0000256" key="7">
    <source>
        <dbReference type="ARBA" id="ARBA00014165"/>
    </source>
</evidence>
<evidence type="ECO:0000256" key="8">
    <source>
        <dbReference type="ARBA" id="ARBA00022837"/>
    </source>
</evidence>
<dbReference type="InterPro" id="IPR011013">
    <property type="entry name" value="Gal_mutarotase_sf_dom"/>
</dbReference>
<comment type="similarity">
    <text evidence="4 11">Belongs to the aldose epimerase family.</text>
</comment>
<gene>
    <name evidence="12" type="ORF">ACFFI0_04000</name>
</gene>
<evidence type="ECO:0000256" key="11">
    <source>
        <dbReference type="PIRNR" id="PIRNR005096"/>
    </source>
</evidence>
<proteinExistence type="inferred from homology"/>
<evidence type="ECO:0000256" key="4">
    <source>
        <dbReference type="ARBA" id="ARBA00006206"/>
    </source>
</evidence>
<dbReference type="NCBIfam" id="NF008277">
    <property type="entry name" value="PRK11055.1"/>
    <property type="match status" value="1"/>
</dbReference>
<comment type="cofactor">
    <cofactor evidence="2">
        <name>Ca(2+)</name>
        <dbReference type="ChEBI" id="CHEBI:29108"/>
    </cofactor>
</comment>
<evidence type="ECO:0000256" key="2">
    <source>
        <dbReference type="ARBA" id="ARBA00001913"/>
    </source>
</evidence>
<keyword evidence="9 11" id="KW-0413">Isomerase</keyword>
<dbReference type="PANTHER" id="PTHR10091:SF0">
    <property type="entry name" value="GALACTOSE MUTAROTASE"/>
    <property type="match status" value="1"/>
</dbReference>
<dbReference type="PIRSF" id="PIRSF005096">
    <property type="entry name" value="GALM"/>
    <property type="match status" value="1"/>
</dbReference>
<evidence type="ECO:0000256" key="10">
    <source>
        <dbReference type="ARBA" id="ARBA00023277"/>
    </source>
</evidence>
<dbReference type="InterPro" id="IPR015443">
    <property type="entry name" value="Aldose_1-epimerase"/>
</dbReference>
<accession>A0ABV6HEY8</accession>
<dbReference type="PROSITE" id="PS00545">
    <property type="entry name" value="ALDOSE_1_EPIMERASE"/>
    <property type="match status" value="1"/>
</dbReference>
<dbReference type="RefSeq" id="WP_130854600.1">
    <property type="nucleotide sequence ID" value="NZ_JBHLWO010000001.1"/>
</dbReference>
<dbReference type="EC" id="5.1.3.3" evidence="6 11"/>
<evidence type="ECO:0000256" key="6">
    <source>
        <dbReference type="ARBA" id="ARBA00013185"/>
    </source>
</evidence>
<dbReference type="Pfam" id="PF01263">
    <property type="entry name" value="Aldose_epim"/>
    <property type="match status" value="1"/>
</dbReference>
<keyword evidence="10 11" id="KW-0119">Carbohydrate metabolism</keyword>
<dbReference type="InterPro" id="IPR014718">
    <property type="entry name" value="GH-type_carb-bd"/>
</dbReference>